<keyword evidence="2" id="KW-1185">Reference proteome</keyword>
<dbReference type="RefSeq" id="WP_290314687.1">
    <property type="nucleotide sequence ID" value="NZ_JAUFPN010000008.1"/>
</dbReference>
<evidence type="ECO:0000313" key="2">
    <source>
        <dbReference type="Proteomes" id="UP001529369"/>
    </source>
</evidence>
<accession>A0ABT7ZZR6</accession>
<name>A0ABT7ZZR6_9PROT</name>
<reference evidence="2" key="1">
    <citation type="journal article" date="2019" name="Int. J. Syst. Evol. Microbiol.">
        <title>The Global Catalogue of Microorganisms (GCM) 10K type strain sequencing project: providing services to taxonomists for standard genome sequencing and annotation.</title>
        <authorList>
            <consortium name="The Broad Institute Genomics Platform"/>
            <consortium name="The Broad Institute Genome Sequencing Center for Infectious Disease"/>
            <person name="Wu L."/>
            <person name="Ma J."/>
        </authorList>
    </citation>
    <scope>NUCLEOTIDE SEQUENCE [LARGE SCALE GENOMIC DNA]</scope>
    <source>
        <strain evidence="2">CECT 7131</strain>
    </source>
</reference>
<protein>
    <submittedName>
        <fullName evidence="1">Uncharacterized protein</fullName>
    </submittedName>
</protein>
<comment type="caution">
    <text evidence="1">The sequence shown here is derived from an EMBL/GenBank/DDBJ whole genome shotgun (WGS) entry which is preliminary data.</text>
</comment>
<sequence length="194" mass="22193">MPLAPAHTDWLRNTLHVTGASGAVRRFQAAARGSGIIPWQRDLDRLEEDWFLPMAAPADGVRAISLAGARILARRLRDSVALQQQRALLRATTDQSCPFDLHRLLPVPPAILRLGPEDPQSRGWLWRHWGTTRALRHVRLLPSPADRRNRRTDHWLVEFWAADWSPWPALRTLRRAWPDLTVSLRPHYDEVGDG</sequence>
<dbReference type="Proteomes" id="UP001529369">
    <property type="component" value="Unassembled WGS sequence"/>
</dbReference>
<evidence type="ECO:0000313" key="1">
    <source>
        <dbReference type="EMBL" id="MDN3562957.1"/>
    </source>
</evidence>
<dbReference type="EMBL" id="JAUFPN010000008">
    <property type="protein sequence ID" value="MDN3562957.1"/>
    <property type="molecule type" value="Genomic_DNA"/>
</dbReference>
<gene>
    <name evidence="1" type="ORF">QWZ14_00995</name>
</gene>
<organism evidence="1 2">
    <name type="scientific">Paeniroseomonas aquatica</name>
    <dbReference type="NCBI Taxonomy" id="373043"/>
    <lineage>
        <taxon>Bacteria</taxon>
        <taxon>Pseudomonadati</taxon>
        <taxon>Pseudomonadota</taxon>
        <taxon>Alphaproteobacteria</taxon>
        <taxon>Acetobacterales</taxon>
        <taxon>Acetobacteraceae</taxon>
        <taxon>Paeniroseomonas</taxon>
    </lineage>
</organism>
<proteinExistence type="predicted"/>